<dbReference type="GO" id="GO:0006310">
    <property type="term" value="P:DNA recombination"/>
    <property type="evidence" value="ECO:0007669"/>
    <property type="project" value="UniProtKB-UniRule"/>
</dbReference>
<feature type="domain" description="DNA replication/recombination mediator RecO N-terminal" evidence="8">
    <location>
        <begin position="1"/>
        <end position="76"/>
    </location>
</feature>
<dbReference type="Pfam" id="PF02565">
    <property type="entry name" value="RecO_C"/>
    <property type="match status" value="1"/>
</dbReference>
<organism evidence="10 11">
    <name type="scientific">Alicyclobacillus hesperidum</name>
    <dbReference type="NCBI Taxonomy" id="89784"/>
    <lineage>
        <taxon>Bacteria</taxon>
        <taxon>Bacillati</taxon>
        <taxon>Bacillota</taxon>
        <taxon>Bacilli</taxon>
        <taxon>Bacillales</taxon>
        <taxon>Alicyclobacillaceae</taxon>
        <taxon>Alicyclobacillus</taxon>
    </lineage>
</organism>
<comment type="function">
    <text evidence="7">Involved in DNA repair and RecF pathway recombination.</text>
</comment>
<evidence type="ECO:0000313" key="10">
    <source>
        <dbReference type="EMBL" id="SDW52346.1"/>
    </source>
</evidence>
<evidence type="ECO:0000256" key="4">
    <source>
        <dbReference type="ARBA" id="ARBA00023172"/>
    </source>
</evidence>
<dbReference type="PANTHER" id="PTHR33991">
    <property type="entry name" value="DNA REPAIR PROTEIN RECO"/>
    <property type="match status" value="1"/>
</dbReference>
<sequence>MLYNTDAVVVKTVRYGEHSAIVTLLTPSGLVSAMAKGALKPQSRLAAGTRLCAEGTYFLYQGHGMGDIRQVQLTASRRRLHEDIEAAAYAAYFCDLALVSTPERPHAPTAMYNQFSAVLAALELRDQTPPDLLARVYEAKICNWLGASPDWGRCIRCTQPLVPPIAYHLKEGGLVCGVCRSDMDRTAEFVVPERTGRLLSVFTEVDVRRLGRIEVSPPTRRALDTILSHQLREFAGLHGRAKDVLDQIVQSLRFD</sequence>
<dbReference type="InterPro" id="IPR003717">
    <property type="entry name" value="RecO"/>
</dbReference>
<reference evidence="9" key="3">
    <citation type="submission" date="2023-02" db="EMBL/GenBank/DDBJ databases">
        <title>Proposal of a novel subspecies: Alicyclobacillus hesperidum subspecies aegle.</title>
        <authorList>
            <person name="Goto K."/>
            <person name="Fujii T."/>
            <person name="Yasui K."/>
            <person name="Mochida K."/>
            <person name="Kato-Tanaka Y."/>
            <person name="Morohoshi S."/>
            <person name="An S.Y."/>
            <person name="Kasai H."/>
            <person name="Yokota A."/>
        </authorList>
    </citation>
    <scope>NUCLEOTIDE SEQUENCE</scope>
    <source>
        <strain evidence="9">DSM 12766</strain>
    </source>
</reference>
<evidence type="ECO:0000256" key="7">
    <source>
        <dbReference type="HAMAP-Rule" id="MF_00201"/>
    </source>
</evidence>
<evidence type="ECO:0000256" key="1">
    <source>
        <dbReference type="ARBA" id="ARBA00007452"/>
    </source>
</evidence>
<dbReference type="EMBL" id="FNOJ01000007">
    <property type="protein sequence ID" value="SDW52346.1"/>
    <property type="molecule type" value="Genomic_DNA"/>
</dbReference>
<dbReference type="GO" id="GO:0043590">
    <property type="term" value="C:bacterial nucleoid"/>
    <property type="evidence" value="ECO:0007669"/>
    <property type="project" value="TreeGrafter"/>
</dbReference>
<dbReference type="AlphaFoldDB" id="A0A1H2U851"/>
<keyword evidence="3 7" id="KW-0227">DNA damage</keyword>
<name>A0A1H2U851_9BACL</name>
<accession>A0A1H2U851</accession>
<evidence type="ECO:0000313" key="9">
    <source>
        <dbReference type="EMBL" id="GLV14123.1"/>
    </source>
</evidence>
<dbReference type="Proteomes" id="UP001157137">
    <property type="component" value="Unassembled WGS sequence"/>
</dbReference>
<comment type="similarity">
    <text evidence="1 7">Belongs to the RecO family.</text>
</comment>
<dbReference type="InterPro" id="IPR022572">
    <property type="entry name" value="DNA_rep/recomb_RecO_N"/>
</dbReference>
<gene>
    <name evidence="7 9" type="primary">recO</name>
    <name evidence="9" type="ORF">Heshes_18070</name>
    <name evidence="10" type="ORF">SAMN04489725_10794</name>
</gene>
<dbReference type="Gene3D" id="2.40.50.140">
    <property type="entry name" value="Nucleic acid-binding proteins"/>
    <property type="match status" value="1"/>
</dbReference>
<dbReference type="Proteomes" id="UP000182589">
    <property type="component" value="Unassembled WGS sequence"/>
</dbReference>
<evidence type="ECO:0000313" key="11">
    <source>
        <dbReference type="Proteomes" id="UP000182589"/>
    </source>
</evidence>
<evidence type="ECO:0000256" key="2">
    <source>
        <dbReference type="ARBA" id="ARBA00021310"/>
    </source>
</evidence>
<dbReference type="Gene3D" id="1.20.1440.120">
    <property type="entry name" value="Recombination protein O, C-terminal domain"/>
    <property type="match status" value="1"/>
</dbReference>
<reference evidence="11" key="2">
    <citation type="submission" date="2016-10" db="EMBL/GenBank/DDBJ databases">
        <authorList>
            <person name="Varghese N."/>
        </authorList>
    </citation>
    <scope>NUCLEOTIDE SEQUENCE [LARGE SCALE GENOMIC DNA]</scope>
    <source>
        <strain evidence="11">DSM 12489</strain>
    </source>
</reference>
<dbReference type="SUPFAM" id="SSF57863">
    <property type="entry name" value="ArfGap/RecO-like zinc finger"/>
    <property type="match status" value="1"/>
</dbReference>
<dbReference type="NCBIfam" id="TIGR00613">
    <property type="entry name" value="reco"/>
    <property type="match status" value="1"/>
</dbReference>
<dbReference type="PANTHER" id="PTHR33991:SF1">
    <property type="entry name" value="DNA REPAIR PROTEIN RECO"/>
    <property type="match status" value="1"/>
</dbReference>
<dbReference type="EMBL" id="BSRA01000009">
    <property type="protein sequence ID" value="GLV14123.1"/>
    <property type="molecule type" value="Genomic_DNA"/>
</dbReference>
<dbReference type="GO" id="GO:0006302">
    <property type="term" value="P:double-strand break repair"/>
    <property type="evidence" value="ECO:0007669"/>
    <property type="project" value="TreeGrafter"/>
</dbReference>
<dbReference type="Pfam" id="PF11967">
    <property type="entry name" value="RecO_N"/>
    <property type="match status" value="1"/>
</dbReference>
<evidence type="ECO:0000256" key="3">
    <source>
        <dbReference type="ARBA" id="ARBA00022763"/>
    </source>
</evidence>
<keyword evidence="4 7" id="KW-0233">DNA recombination</keyword>
<dbReference type="InterPro" id="IPR042242">
    <property type="entry name" value="RecO_C"/>
</dbReference>
<dbReference type="RefSeq" id="WP_040288381.1">
    <property type="nucleotide sequence ID" value="NZ_BSRA01000009.1"/>
</dbReference>
<keyword evidence="5 7" id="KW-0234">DNA repair</keyword>
<protein>
    <recommendedName>
        <fullName evidence="2 7">DNA repair protein RecO</fullName>
    </recommendedName>
    <alternativeName>
        <fullName evidence="6 7">Recombination protein O</fullName>
    </alternativeName>
</protein>
<dbReference type="HAMAP" id="MF_00201">
    <property type="entry name" value="RecO"/>
    <property type="match status" value="1"/>
</dbReference>
<reference evidence="10" key="1">
    <citation type="submission" date="2016-10" db="EMBL/GenBank/DDBJ databases">
        <authorList>
            <person name="de Groot N.N."/>
        </authorList>
    </citation>
    <scope>NUCLEOTIDE SEQUENCE [LARGE SCALE GENOMIC DNA]</scope>
    <source>
        <strain evidence="10">DSM 12489</strain>
    </source>
</reference>
<dbReference type="STRING" id="89784.SAMN04489725_10794"/>
<evidence type="ECO:0000256" key="6">
    <source>
        <dbReference type="ARBA" id="ARBA00033409"/>
    </source>
</evidence>
<dbReference type="InterPro" id="IPR037278">
    <property type="entry name" value="ARFGAP/RecO"/>
</dbReference>
<dbReference type="InterPro" id="IPR012340">
    <property type="entry name" value="NA-bd_OB-fold"/>
</dbReference>
<evidence type="ECO:0000256" key="5">
    <source>
        <dbReference type="ARBA" id="ARBA00023204"/>
    </source>
</evidence>
<proteinExistence type="inferred from homology"/>
<dbReference type="SUPFAM" id="SSF50249">
    <property type="entry name" value="Nucleic acid-binding proteins"/>
    <property type="match status" value="1"/>
</dbReference>
<evidence type="ECO:0000259" key="8">
    <source>
        <dbReference type="Pfam" id="PF11967"/>
    </source>
</evidence>
<keyword evidence="11" id="KW-1185">Reference proteome</keyword>